<comment type="induction">
    <text evidence="7">By stress conditions e.g. heat shock.</text>
</comment>
<sequence length="604" mass="66994">MAKEVILGIDLGTTNSVVSIIENKQPKVLENPNGKRTTPSVVSFKNGETIVGEVAKRQLETNPNAVASVKRLMGTSEKVKVNNKEYTPEEISAMILSYMKEYAEKKVGHSVKKAIITVPAYFDNAQREATKNAGKIAGLDVVRIINEPTAAALAFGIDKEKSENQKVLVFDLGGGTFDVSVLDMEEGTFQVLSTSGDNHLGGDDWDNKIVNWMVEQIKSEYKYDPRNDKMAMARLKEEAEKAKIMLSSSSVASISLPFLAVTEDGPINVELELSRSNFEKMTEDLLERVKKPILDALKEAKISASDLDEVLLVGGSTRMPAVQELVEKVLNKKPNHSVNPDEVVAMGAAIQGGVLAGEIDDILLLDVTPLTLGIETEGGIVAPLIPRNSKIPVSKSQVFSTASDNQTAVSIVIVQGERQMAYDNKILGQFNLEGIDPAPRGVPQIEVSFNIDVNGITTVTAKDKKTNKEQTITIQNSSKLSEEEIEKMVKDAEENREEDKKRREEIETKVRAESFINQLEKSYEQQKDKFNEDQKTKAQAELKELKDLFDEKKWTELKEKIDAFEAQMKAFQEQMEKSGMKPEDLENMMNNMNNSSKDEETEAN</sequence>
<keyword evidence="3 7" id="KW-0547">Nucleotide-binding</keyword>
<dbReference type="Gene3D" id="1.20.1270.10">
    <property type="match status" value="1"/>
</dbReference>
<dbReference type="PROSITE" id="PS00329">
    <property type="entry name" value="HSP70_2"/>
    <property type="match status" value="1"/>
</dbReference>
<comment type="similarity">
    <text evidence="1 7 8">Belongs to the heat shock protein 70 family.</text>
</comment>
<keyword evidence="2 7" id="KW-0597">Phosphoprotein</keyword>
<evidence type="ECO:0000313" key="10">
    <source>
        <dbReference type="EMBL" id="WXL28269.1"/>
    </source>
</evidence>
<dbReference type="Pfam" id="PF00012">
    <property type="entry name" value="HSP70"/>
    <property type="match status" value="1"/>
</dbReference>
<evidence type="ECO:0000256" key="6">
    <source>
        <dbReference type="ARBA" id="ARBA00023186"/>
    </source>
</evidence>
<dbReference type="PRINTS" id="PR00301">
    <property type="entry name" value="HEATSHOCK70"/>
</dbReference>
<reference evidence="10" key="1">
    <citation type="submission" date="2024-03" db="EMBL/GenBank/DDBJ databases">
        <title>Complete genome sequence of Mycoplasma gypis type strain B1/T1.</title>
        <authorList>
            <person name="Spergser J."/>
        </authorList>
    </citation>
    <scope>NUCLEOTIDE SEQUENCE [LARGE SCALE GENOMIC DNA]</scope>
    <source>
        <strain evidence="10">B1/T1</strain>
    </source>
</reference>
<dbReference type="InterPro" id="IPR029048">
    <property type="entry name" value="HSP70_C_sf"/>
</dbReference>
<evidence type="ECO:0000256" key="5">
    <source>
        <dbReference type="ARBA" id="ARBA00023016"/>
    </source>
</evidence>
<dbReference type="NCBIfam" id="TIGR02350">
    <property type="entry name" value="prok_dnaK"/>
    <property type="match status" value="1"/>
</dbReference>
<evidence type="ECO:0000256" key="8">
    <source>
        <dbReference type="RuleBase" id="RU003322"/>
    </source>
</evidence>
<dbReference type="EMBL" id="CP148066">
    <property type="protein sequence ID" value="WXL28269.1"/>
    <property type="molecule type" value="Genomic_DNA"/>
</dbReference>
<feature type="region of interest" description="Disordered" evidence="9">
    <location>
        <begin position="573"/>
        <end position="604"/>
    </location>
</feature>
<dbReference type="InterPro" id="IPR013126">
    <property type="entry name" value="Hsp_70_fam"/>
</dbReference>
<feature type="compositionally biased region" description="Basic and acidic residues" evidence="9">
    <location>
        <begin position="574"/>
        <end position="584"/>
    </location>
</feature>
<evidence type="ECO:0000256" key="9">
    <source>
        <dbReference type="SAM" id="MobiDB-lite"/>
    </source>
</evidence>
<protein>
    <recommendedName>
        <fullName evidence="7">Chaperone protein DnaK</fullName>
    </recommendedName>
    <alternativeName>
        <fullName evidence="7">HSP70</fullName>
    </alternativeName>
    <alternativeName>
        <fullName evidence="7">Heat shock 70 kDa protein</fullName>
    </alternativeName>
    <alternativeName>
        <fullName evidence="7">Heat shock protein 70</fullName>
    </alternativeName>
</protein>
<accession>A0ABZ2RT18</accession>
<name>A0ABZ2RT18_9BACT</name>
<proteinExistence type="evidence at transcript level"/>
<feature type="modified residue" description="Phosphothreonine; by autocatalysis" evidence="7">
    <location>
        <position position="176"/>
    </location>
</feature>
<dbReference type="RefSeq" id="WP_205498164.1">
    <property type="nucleotide sequence ID" value="NZ_CP148066.1"/>
</dbReference>
<dbReference type="Gene3D" id="3.30.420.40">
    <property type="match status" value="2"/>
</dbReference>
<dbReference type="Gene3D" id="3.90.640.10">
    <property type="entry name" value="Actin, Chain A, domain 4"/>
    <property type="match status" value="1"/>
</dbReference>
<evidence type="ECO:0000313" key="11">
    <source>
        <dbReference type="Proteomes" id="UP001460679"/>
    </source>
</evidence>
<gene>
    <name evidence="7 10" type="primary">dnaK</name>
    <name evidence="10" type="ORF">WG616_02780</name>
</gene>
<dbReference type="CDD" id="cd10234">
    <property type="entry name" value="ASKHA_NBD_HSP70_DnaK-like"/>
    <property type="match status" value="1"/>
</dbReference>
<dbReference type="Gene3D" id="2.60.34.10">
    <property type="entry name" value="Substrate Binding Domain Of DNAk, Chain A, domain 1"/>
    <property type="match status" value="1"/>
</dbReference>
<keyword evidence="11" id="KW-1185">Reference proteome</keyword>
<dbReference type="NCBIfam" id="NF001413">
    <property type="entry name" value="PRK00290.1"/>
    <property type="match status" value="1"/>
</dbReference>
<comment type="function">
    <text evidence="7">Acts as a chaperone.</text>
</comment>
<dbReference type="SUPFAM" id="SSF53067">
    <property type="entry name" value="Actin-like ATPase domain"/>
    <property type="match status" value="2"/>
</dbReference>
<keyword evidence="6 7" id="KW-0143">Chaperone</keyword>
<evidence type="ECO:0000256" key="4">
    <source>
        <dbReference type="ARBA" id="ARBA00022840"/>
    </source>
</evidence>
<dbReference type="Proteomes" id="UP001460679">
    <property type="component" value="Chromosome"/>
</dbReference>
<dbReference type="InterPro" id="IPR043129">
    <property type="entry name" value="ATPase_NBD"/>
</dbReference>
<dbReference type="HAMAP" id="MF_00332">
    <property type="entry name" value="DnaK"/>
    <property type="match status" value="1"/>
</dbReference>
<evidence type="ECO:0000256" key="7">
    <source>
        <dbReference type="HAMAP-Rule" id="MF_00332"/>
    </source>
</evidence>
<dbReference type="InterPro" id="IPR029047">
    <property type="entry name" value="HSP70_peptide-bd_sf"/>
</dbReference>
<dbReference type="InterPro" id="IPR018181">
    <property type="entry name" value="Heat_shock_70_CS"/>
</dbReference>
<dbReference type="PROSITE" id="PS01036">
    <property type="entry name" value="HSP70_3"/>
    <property type="match status" value="1"/>
</dbReference>
<dbReference type="SUPFAM" id="SSF100920">
    <property type="entry name" value="Heat shock protein 70kD (HSP70), peptide-binding domain"/>
    <property type="match status" value="1"/>
</dbReference>
<keyword evidence="4 7" id="KW-0067">ATP-binding</keyword>
<dbReference type="InterPro" id="IPR012725">
    <property type="entry name" value="Chaperone_DnaK"/>
</dbReference>
<evidence type="ECO:0000256" key="3">
    <source>
        <dbReference type="ARBA" id="ARBA00022741"/>
    </source>
</evidence>
<evidence type="ECO:0000256" key="1">
    <source>
        <dbReference type="ARBA" id="ARBA00007381"/>
    </source>
</evidence>
<keyword evidence="5 7" id="KW-0346">Stress response</keyword>
<dbReference type="PROSITE" id="PS00297">
    <property type="entry name" value="HSP70_1"/>
    <property type="match status" value="1"/>
</dbReference>
<dbReference type="PANTHER" id="PTHR19375">
    <property type="entry name" value="HEAT SHOCK PROTEIN 70KDA"/>
    <property type="match status" value="1"/>
</dbReference>
<organism evidence="10 11">
    <name type="scientific">[Mycoplasma] gypis</name>
    <dbReference type="NCBI Taxonomy" id="92404"/>
    <lineage>
        <taxon>Bacteria</taxon>
        <taxon>Bacillati</taxon>
        <taxon>Mycoplasmatota</taxon>
        <taxon>Mycoplasmoidales</taxon>
        <taxon>Metamycoplasmataceae</taxon>
        <taxon>Metamycoplasma</taxon>
    </lineage>
</organism>
<evidence type="ECO:0000256" key="2">
    <source>
        <dbReference type="ARBA" id="ARBA00022553"/>
    </source>
</evidence>